<reference evidence="1 2" key="1">
    <citation type="journal article" date="2018" name="Nat. Ecol. Evol.">
        <title>Pezizomycetes genomes reveal the molecular basis of ectomycorrhizal truffle lifestyle.</title>
        <authorList>
            <person name="Murat C."/>
            <person name="Payen T."/>
            <person name="Noel B."/>
            <person name="Kuo A."/>
            <person name="Morin E."/>
            <person name="Chen J."/>
            <person name="Kohler A."/>
            <person name="Krizsan K."/>
            <person name="Balestrini R."/>
            <person name="Da Silva C."/>
            <person name="Montanini B."/>
            <person name="Hainaut M."/>
            <person name="Levati E."/>
            <person name="Barry K.W."/>
            <person name="Belfiori B."/>
            <person name="Cichocki N."/>
            <person name="Clum A."/>
            <person name="Dockter R.B."/>
            <person name="Fauchery L."/>
            <person name="Guy J."/>
            <person name="Iotti M."/>
            <person name="Le Tacon F."/>
            <person name="Lindquist E.A."/>
            <person name="Lipzen A."/>
            <person name="Malagnac F."/>
            <person name="Mello A."/>
            <person name="Molinier V."/>
            <person name="Miyauchi S."/>
            <person name="Poulain J."/>
            <person name="Riccioni C."/>
            <person name="Rubini A."/>
            <person name="Sitrit Y."/>
            <person name="Splivallo R."/>
            <person name="Traeger S."/>
            <person name="Wang M."/>
            <person name="Zifcakova L."/>
            <person name="Wipf D."/>
            <person name="Zambonelli A."/>
            <person name="Paolocci F."/>
            <person name="Nowrousian M."/>
            <person name="Ottonello S."/>
            <person name="Baldrian P."/>
            <person name="Spatafora J.W."/>
            <person name="Henrissat B."/>
            <person name="Nagy L.G."/>
            <person name="Aury J.M."/>
            <person name="Wincker P."/>
            <person name="Grigoriev I.V."/>
            <person name="Bonfante P."/>
            <person name="Martin F.M."/>
        </authorList>
    </citation>
    <scope>NUCLEOTIDE SEQUENCE [LARGE SCALE GENOMIC DNA]</scope>
    <source>
        <strain evidence="1 2">120613-1</strain>
    </source>
</reference>
<keyword evidence="2" id="KW-1185">Reference proteome</keyword>
<protein>
    <submittedName>
        <fullName evidence="1">Uncharacterized protein</fullName>
    </submittedName>
</protein>
<name>A0A3N4JWH4_9PEZI</name>
<proteinExistence type="predicted"/>
<accession>A0A3N4JWH4</accession>
<organism evidence="1 2">
    <name type="scientific">Choiromyces venosus 120613-1</name>
    <dbReference type="NCBI Taxonomy" id="1336337"/>
    <lineage>
        <taxon>Eukaryota</taxon>
        <taxon>Fungi</taxon>
        <taxon>Dikarya</taxon>
        <taxon>Ascomycota</taxon>
        <taxon>Pezizomycotina</taxon>
        <taxon>Pezizomycetes</taxon>
        <taxon>Pezizales</taxon>
        <taxon>Tuberaceae</taxon>
        <taxon>Choiromyces</taxon>
    </lineage>
</organism>
<dbReference type="AlphaFoldDB" id="A0A3N4JWH4"/>
<evidence type="ECO:0000313" key="1">
    <source>
        <dbReference type="EMBL" id="RPB00491.1"/>
    </source>
</evidence>
<dbReference type="EMBL" id="ML120379">
    <property type="protein sequence ID" value="RPB00491.1"/>
    <property type="molecule type" value="Genomic_DNA"/>
</dbReference>
<dbReference type="OrthoDB" id="5314485at2759"/>
<evidence type="ECO:0000313" key="2">
    <source>
        <dbReference type="Proteomes" id="UP000276215"/>
    </source>
</evidence>
<dbReference type="Proteomes" id="UP000276215">
    <property type="component" value="Unassembled WGS sequence"/>
</dbReference>
<sequence>MSSNISNVASLGALSAGDQDLINRWFTHFAISFNDPEDMASRLTKLKQLHKRRSPNQLLPGNCDRFLSILTQISSIPGHRHRRDAANIVRQVNERLKKGTYEALLPDPARWGDYVPLPGDVLAEDANDPLPDISDCFPPFHGPAAPIPDVSTRRISQRFSSNPPSLLVENQGIIDSTAGFFPAAEDFMAALENLRAMGAHDPGLHAPLFLDNPREVVMEFPENIELLTAPVPRVDPTLQTAARSQLTIYDTRAGPASTRGALTPDHYIYHLFELFRTKLLEPSVAAKYAIINRAHASRYAQESGDDIADEPPPTLNEGMYQIWHFYFISFSNT</sequence>
<gene>
    <name evidence="1" type="ORF">L873DRAFT_770104</name>
</gene>